<dbReference type="EMBL" id="VVIM01000007">
    <property type="protein sequence ID" value="KAB0796098.1"/>
    <property type="molecule type" value="Genomic_DNA"/>
</dbReference>
<keyword evidence="2" id="KW-0238">DNA-binding</keyword>
<evidence type="ECO:0000256" key="2">
    <source>
        <dbReference type="ARBA" id="ARBA00023125"/>
    </source>
</evidence>
<keyword evidence="3" id="KW-0539">Nucleus</keyword>
<comment type="subcellular location">
    <subcellularLocation>
        <location evidence="1">Nucleus</location>
    </subcellularLocation>
</comment>
<dbReference type="InterPro" id="IPR006600">
    <property type="entry name" value="HTH_CenpB_DNA-bd_dom"/>
</dbReference>
<gene>
    <name evidence="5" type="ORF">PPYR_10159</name>
</gene>
<evidence type="ECO:0000256" key="1">
    <source>
        <dbReference type="ARBA" id="ARBA00004123"/>
    </source>
</evidence>
<feature type="domain" description="HTH CENPB-type" evidence="4">
    <location>
        <begin position="48"/>
        <end position="127"/>
    </location>
</feature>
<keyword evidence="6" id="KW-1185">Reference proteome</keyword>
<dbReference type="InParanoid" id="A0A5N4AFT9"/>
<evidence type="ECO:0000256" key="3">
    <source>
        <dbReference type="ARBA" id="ARBA00023242"/>
    </source>
</evidence>
<protein>
    <recommendedName>
        <fullName evidence="4">HTH CENPB-type domain-containing protein</fullName>
    </recommendedName>
</protein>
<evidence type="ECO:0000313" key="5">
    <source>
        <dbReference type="EMBL" id="KAB0796098.1"/>
    </source>
</evidence>
<dbReference type="InterPro" id="IPR009057">
    <property type="entry name" value="Homeodomain-like_sf"/>
</dbReference>
<sequence length="153" mass="17443">MMWTEEDLRSAMDKVKTRQMGVNEACRVYNTPSRTLRRHLNTCVSTKVHVGKLPVLGVENENRLVKHIKKLQSLGFSPTPSSVREIAFSFATKLNLASKFSTKEETKAAGMHWFYSFMDRHPDLAVRKSEGLSLARAKGMKREEVDQFVSLKV</sequence>
<evidence type="ECO:0000313" key="6">
    <source>
        <dbReference type="Proteomes" id="UP000327044"/>
    </source>
</evidence>
<reference evidence="5 6" key="1">
    <citation type="journal article" date="2018" name="Elife">
        <title>Firefly genomes illuminate parallel origins of bioluminescence in beetles.</title>
        <authorList>
            <person name="Fallon T.R."/>
            <person name="Lower S.E."/>
            <person name="Chang C.H."/>
            <person name="Bessho-Uehara M."/>
            <person name="Martin G.J."/>
            <person name="Bewick A.J."/>
            <person name="Behringer M."/>
            <person name="Debat H.J."/>
            <person name="Wong I."/>
            <person name="Day J.C."/>
            <person name="Suvorov A."/>
            <person name="Silva C.J."/>
            <person name="Stanger-Hall K.F."/>
            <person name="Hall D.W."/>
            <person name="Schmitz R.J."/>
            <person name="Nelson D.R."/>
            <person name="Lewis S.M."/>
            <person name="Shigenobu S."/>
            <person name="Bybee S.M."/>
            <person name="Larracuente A.M."/>
            <person name="Oba Y."/>
            <person name="Weng J.K."/>
        </authorList>
    </citation>
    <scope>NUCLEOTIDE SEQUENCE [LARGE SCALE GENOMIC DNA]</scope>
    <source>
        <strain evidence="5">1611_PpyrPB1</strain>
        <tissue evidence="5">Whole body</tissue>
    </source>
</reference>
<dbReference type="AlphaFoldDB" id="A0A5N4AFT9"/>
<evidence type="ECO:0000259" key="4">
    <source>
        <dbReference type="PROSITE" id="PS51253"/>
    </source>
</evidence>
<dbReference type="GO" id="GO:0005634">
    <property type="term" value="C:nucleus"/>
    <property type="evidence" value="ECO:0007669"/>
    <property type="project" value="UniProtKB-SubCell"/>
</dbReference>
<proteinExistence type="predicted"/>
<comment type="caution">
    <text evidence="5">The sequence shown here is derived from an EMBL/GenBank/DDBJ whole genome shotgun (WGS) entry which is preliminary data.</text>
</comment>
<name>A0A5N4AFT9_PHOPY</name>
<dbReference type="GO" id="GO:0003677">
    <property type="term" value="F:DNA binding"/>
    <property type="evidence" value="ECO:0007669"/>
    <property type="project" value="UniProtKB-KW"/>
</dbReference>
<dbReference type="SUPFAM" id="SSF46689">
    <property type="entry name" value="Homeodomain-like"/>
    <property type="match status" value="1"/>
</dbReference>
<dbReference type="PROSITE" id="PS51253">
    <property type="entry name" value="HTH_CENPB"/>
    <property type="match status" value="1"/>
</dbReference>
<dbReference type="Gene3D" id="1.10.10.60">
    <property type="entry name" value="Homeodomain-like"/>
    <property type="match status" value="1"/>
</dbReference>
<dbReference type="Pfam" id="PF05225">
    <property type="entry name" value="HTH_psq"/>
    <property type="match status" value="1"/>
</dbReference>
<dbReference type="Pfam" id="PF03221">
    <property type="entry name" value="HTH_Tnp_Tc5"/>
    <property type="match status" value="1"/>
</dbReference>
<dbReference type="InterPro" id="IPR007889">
    <property type="entry name" value="HTH_Psq"/>
</dbReference>
<accession>A0A5N4AFT9</accession>
<dbReference type="Proteomes" id="UP000327044">
    <property type="component" value="Unassembled WGS sequence"/>
</dbReference>
<organism evidence="5 6">
    <name type="scientific">Photinus pyralis</name>
    <name type="common">Common eastern firefly</name>
    <name type="synonym">Lampyris pyralis</name>
    <dbReference type="NCBI Taxonomy" id="7054"/>
    <lineage>
        <taxon>Eukaryota</taxon>
        <taxon>Metazoa</taxon>
        <taxon>Ecdysozoa</taxon>
        <taxon>Arthropoda</taxon>
        <taxon>Hexapoda</taxon>
        <taxon>Insecta</taxon>
        <taxon>Pterygota</taxon>
        <taxon>Neoptera</taxon>
        <taxon>Endopterygota</taxon>
        <taxon>Coleoptera</taxon>
        <taxon>Polyphaga</taxon>
        <taxon>Elateriformia</taxon>
        <taxon>Elateroidea</taxon>
        <taxon>Lampyridae</taxon>
        <taxon>Lampyrinae</taxon>
        <taxon>Photinus</taxon>
    </lineage>
</organism>